<sequence>MNSAAGRENGLALSFDRSTVAHWLSGSRPRPVVADLITEVLSRRLGRPVSLADIGLACRETTPPGELSALAEPLGEVIRLTDPRVQRRTVLRATLYTVTATGLAAANAGPRRRQHDLDLPPPARPGERVGTAHVRAALLMLTMFSETDMAWGGGHTLPALSTYLSTTVTSWLHTCASPTTQGRLWSAAARLIYLAGWTCFDETWHGAGQRYYRAAVQLAAEAGDIACHAAALRGLSVQAHYTGHHTAALRLAEAAAGHARHLPHTQAAFLTGQHALAQAACGDRHAALGSLGTAERLLDRAHDCPVIGGYHSSALAHQRAEVLAATGDQAGAIRALDQSLRHRPRTERRAHAVTAARLADLCLRAGRLEEAASAYSSMLDDWPYLSSGRVDQAVRSMRASLRPHAHRAAVRTLLKRSATRPVWSPPPAT</sequence>
<evidence type="ECO:0008006" key="4">
    <source>
        <dbReference type="Google" id="ProtNLM"/>
    </source>
</evidence>
<keyword evidence="3" id="KW-1185">Reference proteome</keyword>
<evidence type="ECO:0000313" key="3">
    <source>
        <dbReference type="Proteomes" id="UP000295680"/>
    </source>
</evidence>
<feature type="region of interest" description="Disordered" evidence="1">
    <location>
        <begin position="107"/>
        <end position="127"/>
    </location>
</feature>
<dbReference type="Gene3D" id="1.25.40.10">
    <property type="entry name" value="Tetratricopeptide repeat domain"/>
    <property type="match status" value="1"/>
</dbReference>
<protein>
    <recommendedName>
        <fullName evidence="4">Tetratricopeptide repeat protein</fullName>
    </recommendedName>
</protein>
<proteinExistence type="predicted"/>
<comment type="caution">
    <text evidence="2">The sequence shown here is derived from an EMBL/GenBank/DDBJ whole genome shotgun (WGS) entry which is preliminary data.</text>
</comment>
<dbReference type="SUPFAM" id="SSF48452">
    <property type="entry name" value="TPR-like"/>
    <property type="match status" value="1"/>
</dbReference>
<dbReference type="EMBL" id="SLWS01000020">
    <property type="protein sequence ID" value="TCO45886.1"/>
    <property type="molecule type" value="Genomic_DNA"/>
</dbReference>
<name>A0A4R2INF8_9PSEU</name>
<dbReference type="InterPro" id="IPR011990">
    <property type="entry name" value="TPR-like_helical_dom_sf"/>
</dbReference>
<dbReference type="Proteomes" id="UP000295680">
    <property type="component" value="Unassembled WGS sequence"/>
</dbReference>
<gene>
    <name evidence="2" type="ORF">EV192_12072</name>
</gene>
<dbReference type="AlphaFoldDB" id="A0A4R2INF8"/>
<evidence type="ECO:0000256" key="1">
    <source>
        <dbReference type="SAM" id="MobiDB-lite"/>
    </source>
</evidence>
<accession>A0A4R2INF8</accession>
<reference evidence="2 3" key="1">
    <citation type="submission" date="2019-03" db="EMBL/GenBank/DDBJ databases">
        <title>Genomic Encyclopedia of Type Strains, Phase IV (KMG-IV): sequencing the most valuable type-strain genomes for metagenomic binning, comparative biology and taxonomic classification.</title>
        <authorList>
            <person name="Goeker M."/>
        </authorList>
    </citation>
    <scope>NUCLEOTIDE SEQUENCE [LARGE SCALE GENOMIC DNA]</scope>
    <source>
        <strain evidence="2 3">DSM 45934</strain>
    </source>
</reference>
<evidence type="ECO:0000313" key="2">
    <source>
        <dbReference type="EMBL" id="TCO45886.1"/>
    </source>
</evidence>
<organism evidence="2 3">
    <name type="scientific">Actinocrispum wychmicini</name>
    <dbReference type="NCBI Taxonomy" id="1213861"/>
    <lineage>
        <taxon>Bacteria</taxon>
        <taxon>Bacillati</taxon>
        <taxon>Actinomycetota</taxon>
        <taxon>Actinomycetes</taxon>
        <taxon>Pseudonocardiales</taxon>
        <taxon>Pseudonocardiaceae</taxon>
        <taxon>Actinocrispum</taxon>
    </lineage>
</organism>